<dbReference type="RefSeq" id="WP_072910447.1">
    <property type="nucleotide sequence ID" value="NZ_FRAR01000004.1"/>
</dbReference>
<feature type="transmembrane region" description="Helical" evidence="6">
    <location>
        <begin position="218"/>
        <end position="241"/>
    </location>
</feature>
<keyword evidence="4 6" id="KW-1133">Transmembrane helix</keyword>
<keyword evidence="3 6" id="KW-0812">Transmembrane</keyword>
<sequence length="348" mass="37957">MMNLQKKKLYTLLALVALFVILFICNMLLSPYHMRIINLVGINIALVVSLNLTNGFCGVFSLGHAGFMAVGAYVAAILSLPLVKKAIILPELPKWLGSVELSFLPSLIIGGLVAAICALIIGYPVLRLRGHYLAVATLGFLVVIQVVITQLQDFTRGARGINGLTQYTNTWWVWIFTCITIYVVWRIINSAYGRGMMAIREDDLAAEAMGVNLTKYRLLAFCVGAFFAGIGGALWAHLITVVTPLSFSYDRTFSLVVMSVIGGMSSITGGVVGASLMTLVPELLRNLEVGITVGGISIPPLYGISQIVLSVVLIIVIIVRPKGIVGSREFSWNLFKKKKWNTMNQMEN</sequence>
<evidence type="ECO:0000256" key="6">
    <source>
        <dbReference type="SAM" id="Phobius"/>
    </source>
</evidence>
<feature type="transmembrane region" description="Helical" evidence="6">
    <location>
        <begin position="253"/>
        <end position="280"/>
    </location>
</feature>
<evidence type="ECO:0000313" key="7">
    <source>
        <dbReference type="EMBL" id="SHJ97220.1"/>
    </source>
</evidence>
<feature type="transmembrane region" description="Helical" evidence="6">
    <location>
        <begin position="35"/>
        <end position="53"/>
    </location>
</feature>
<feature type="transmembrane region" description="Helical" evidence="6">
    <location>
        <begin position="103"/>
        <end position="125"/>
    </location>
</feature>
<dbReference type="EMBL" id="FRAR01000004">
    <property type="protein sequence ID" value="SHJ97220.1"/>
    <property type="molecule type" value="Genomic_DNA"/>
</dbReference>
<dbReference type="GO" id="GO:0005886">
    <property type="term" value="C:plasma membrane"/>
    <property type="evidence" value="ECO:0007669"/>
    <property type="project" value="UniProtKB-SubCell"/>
</dbReference>
<dbReference type="CDD" id="cd06581">
    <property type="entry name" value="TM_PBP1_LivM_like"/>
    <property type="match status" value="1"/>
</dbReference>
<accession>A0A1M6NNB7</accession>
<feature type="transmembrane region" description="Helical" evidence="6">
    <location>
        <begin position="132"/>
        <end position="151"/>
    </location>
</feature>
<evidence type="ECO:0000256" key="5">
    <source>
        <dbReference type="ARBA" id="ARBA00023136"/>
    </source>
</evidence>
<dbReference type="Pfam" id="PF02653">
    <property type="entry name" value="BPD_transp_2"/>
    <property type="match status" value="1"/>
</dbReference>
<evidence type="ECO:0000256" key="4">
    <source>
        <dbReference type="ARBA" id="ARBA00022989"/>
    </source>
</evidence>
<feature type="transmembrane region" description="Helical" evidence="6">
    <location>
        <begin position="65"/>
        <end position="83"/>
    </location>
</feature>
<dbReference type="STRING" id="1121421.SAMN02745123_00240"/>
<evidence type="ECO:0000256" key="3">
    <source>
        <dbReference type="ARBA" id="ARBA00022692"/>
    </source>
</evidence>
<proteinExistence type="predicted"/>
<dbReference type="InterPro" id="IPR001851">
    <property type="entry name" value="ABC_transp_permease"/>
</dbReference>
<comment type="subcellular location">
    <subcellularLocation>
        <location evidence="1">Cell membrane</location>
        <topology evidence="1">Multi-pass membrane protein</topology>
    </subcellularLocation>
</comment>
<evidence type="ECO:0000256" key="1">
    <source>
        <dbReference type="ARBA" id="ARBA00004651"/>
    </source>
</evidence>
<feature type="transmembrane region" description="Helical" evidence="6">
    <location>
        <begin position="171"/>
        <end position="188"/>
    </location>
</feature>
<feature type="transmembrane region" description="Helical" evidence="6">
    <location>
        <begin position="301"/>
        <end position="319"/>
    </location>
</feature>
<feature type="transmembrane region" description="Helical" evidence="6">
    <location>
        <begin position="9"/>
        <end position="29"/>
    </location>
</feature>
<dbReference type="GO" id="GO:0015658">
    <property type="term" value="F:branched-chain amino acid transmembrane transporter activity"/>
    <property type="evidence" value="ECO:0007669"/>
    <property type="project" value="InterPro"/>
</dbReference>
<reference evidence="8" key="1">
    <citation type="submission" date="2016-11" db="EMBL/GenBank/DDBJ databases">
        <authorList>
            <person name="Varghese N."/>
            <person name="Submissions S."/>
        </authorList>
    </citation>
    <scope>NUCLEOTIDE SEQUENCE [LARGE SCALE GENOMIC DNA]</scope>
    <source>
        <strain evidence="8">DSM 10349</strain>
    </source>
</reference>
<keyword evidence="5 6" id="KW-0472">Membrane</keyword>
<dbReference type="InterPro" id="IPR043428">
    <property type="entry name" value="LivM-like"/>
</dbReference>
<dbReference type="Proteomes" id="UP000183997">
    <property type="component" value="Unassembled WGS sequence"/>
</dbReference>
<protein>
    <submittedName>
        <fullName evidence="7">Branched-chain amino acid transport system permease protein</fullName>
    </submittedName>
</protein>
<gene>
    <name evidence="7" type="ORF">SAMN02745123_00240</name>
</gene>
<dbReference type="AlphaFoldDB" id="A0A1M6NNB7"/>
<name>A0A1M6NNB7_9FIRM</name>
<keyword evidence="2" id="KW-1003">Cell membrane</keyword>
<keyword evidence="8" id="KW-1185">Reference proteome</keyword>
<evidence type="ECO:0000313" key="8">
    <source>
        <dbReference type="Proteomes" id="UP000183997"/>
    </source>
</evidence>
<dbReference type="PANTHER" id="PTHR30482">
    <property type="entry name" value="HIGH-AFFINITY BRANCHED-CHAIN AMINO ACID TRANSPORT SYSTEM PERMEASE"/>
    <property type="match status" value="1"/>
</dbReference>
<organism evidence="7 8">
    <name type="scientific">Desulforamulus aeronauticus DSM 10349</name>
    <dbReference type="NCBI Taxonomy" id="1121421"/>
    <lineage>
        <taxon>Bacteria</taxon>
        <taxon>Bacillati</taxon>
        <taxon>Bacillota</taxon>
        <taxon>Clostridia</taxon>
        <taxon>Eubacteriales</taxon>
        <taxon>Peptococcaceae</taxon>
        <taxon>Desulforamulus</taxon>
    </lineage>
</organism>
<dbReference type="PANTHER" id="PTHR30482:SF10">
    <property type="entry name" value="HIGH-AFFINITY BRANCHED-CHAIN AMINO ACID TRANSPORT PROTEIN BRAE"/>
    <property type="match status" value="1"/>
</dbReference>
<dbReference type="OrthoDB" id="9789927at2"/>
<evidence type="ECO:0000256" key="2">
    <source>
        <dbReference type="ARBA" id="ARBA00022475"/>
    </source>
</evidence>